<proteinExistence type="predicted"/>
<sequence>MWKCEDVNNVEMWEYGNVKLIKGASSRHLGSRGRRWRRRNE</sequence>
<gene>
    <name evidence="1" type="ORF">NIASO_07475</name>
</gene>
<keyword evidence="2" id="KW-1185">Reference proteome</keyword>
<dbReference type="KEGG" id="nso:NIASO_07475"/>
<dbReference type="HOGENOM" id="CLU_3273382_0_0_10"/>
<reference evidence="1 2" key="1">
    <citation type="submission" date="2013-12" db="EMBL/GenBank/DDBJ databases">
        <authorList>
            <consortium name="DOE Joint Genome Institute"/>
            <person name="Eisen J."/>
            <person name="Huntemann M."/>
            <person name="Han J."/>
            <person name="Chen A."/>
            <person name="Kyrpides N."/>
            <person name="Mavromatis K."/>
            <person name="Markowitz V."/>
            <person name="Palaniappan K."/>
            <person name="Ivanova N."/>
            <person name="Schaumberg A."/>
            <person name="Pati A."/>
            <person name="Liolios K."/>
            <person name="Nordberg H.P."/>
            <person name="Cantor M.N."/>
            <person name="Hua S.X."/>
            <person name="Woyke T."/>
        </authorList>
    </citation>
    <scope>NUCLEOTIDE SEQUENCE [LARGE SCALE GENOMIC DNA]</scope>
    <source>
        <strain evidence="2">DSM 19437</strain>
    </source>
</reference>
<evidence type="ECO:0000313" key="1">
    <source>
        <dbReference type="EMBL" id="AHF17433.1"/>
    </source>
</evidence>
<dbReference type="STRING" id="929713.NIASO_07475"/>
<organism evidence="1 2">
    <name type="scientific">Niabella soli DSM 19437</name>
    <dbReference type="NCBI Taxonomy" id="929713"/>
    <lineage>
        <taxon>Bacteria</taxon>
        <taxon>Pseudomonadati</taxon>
        <taxon>Bacteroidota</taxon>
        <taxon>Chitinophagia</taxon>
        <taxon>Chitinophagales</taxon>
        <taxon>Chitinophagaceae</taxon>
        <taxon>Niabella</taxon>
    </lineage>
</organism>
<dbReference type="AlphaFoldDB" id="W0F6J1"/>
<name>W0F6J1_9BACT</name>
<accession>W0F6J1</accession>
<dbReference type="Proteomes" id="UP000003586">
    <property type="component" value="Chromosome"/>
</dbReference>
<evidence type="ECO:0000313" key="2">
    <source>
        <dbReference type="Proteomes" id="UP000003586"/>
    </source>
</evidence>
<protein>
    <submittedName>
        <fullName evidence="1">Uncharacterized protein</fullName>
    </submittedName>
</protein>
<dbReference type="EMBL" id="CP007035">
    <property type="protein sequence ID" value="AHF17433.1"/>
    <property type="molecule type" value="Genomic_DNA"/>
</dbReference>